<proteinExistence type="predicted"/>
<protein>
    <submittedName>
        <fullName evidence="1">Uncharacterized protein</fullName>
    </submittedName>
</protein>
<name>A0A292ZDJ4_SPHSA</name>
<reference evidence="1 2" key="2">
    <citation type="journal article" date="2013" name="Environ. Sci. Technol.">
        <title>The 4-tert-butylphenol-utilizing bacterium Sphingobium fuliginis OMI can degrade bisphenols via phenolic ring hydroxylation and meta-cleavage pathway.</title>
        <authorList>
            <person name="Ogata Y."/>
            <person name="Goda S."/>
            <person name="Toyama T."/>
            <person name="Sei K."/>
            <person name="Ike M."/>
        </authorList>
    </citation>
    <scope>NUCLEOTIDE SEQUENCE [LARGE SCALE GENOMIC DNA]</scope>
    <source>
        <strain evidence="1 2">OMI</strain>
    </source>
</reference>
<dbReference type="Proteomes" id="UP000221538">
    <property type="component" value="Unassembled WGS sequence"/>
</dbReference>
<accession>A0A292ZDJ4</accession>
<dbReference type="EMBL" id="BEWI01000031">
    <property type="protein sequence ID" value="GAY20986.1"/>
    <property type="molecule type" value="Genomic_DNA"/>
</dbReference>
<dbReference type="AlphaFoldDB" id="A0A292ZDJ4"/>
<reference evidence="1 2" key="1">
    <citation type="journal article" date="2013" name="Biodegradation">
        <title>Occurrence of 4-tert-butylphenol (4-t-BP) biodegradation in an aquatic sample caused by the presence of Spirodela polyrrhiza and isolation of a 4-t-BP-utilizing bacterium.</title>
        <authorList>
            <person name="Ogata Y."/>
            <person name="Toyama T."/>
            <person name="Yu N."/>
            <person name="Wang X."/>
            <person name="Sei K."/>
            <person name="Ike M."/>
        </authorList>
    </citation>
    <scope>NUCLEOTIDE SEQUENCE [LARGE SCALE GENOMIC DNA]</scope>
    <source>
        <strain evidence="1 2">OMI</strain>
    </source>
</reference>
<gene>
    <name evidence="1" type="ORF">SFOMI_1516</name>
</gene>
<organism evidence="1 2">
    <name type="scientific">Sphingobium fuliginis (strain ATCC 27551)</name>
    <dbReference type="NCBI Taxonomy" id="336203"/>
    <lineage>
        <taxon>Bacteria</taxon>
        <taxon>Pseudomonadati</taxon>
        <taxon>Pseudomonadota</taxon>
        <taxon>Alphaproteobacteria</taxon>
        <taxon>Sphingomonadales</taxon>
        <taxon>Sphingomonadaceae</taxon>
        <taxon>Sphingobium</taxon>
    </lineage>
</organism>
<evidence type="ECO:0000313" key="1">
    <source>
        <dbReference type="EMBL" id="GAY20986.1"/>
    </source>
</evidence>
<sequence length="37" mass="4366">MRLFYFPSSETFDFTAVQHIRQRRLFHAADMPAAPIP</sequence>
<comment type="caution">
    <text evidence="1">The sequence shown here is derived from an EMBL/GenBank/DDBJ whole genome shotgun (WGS) entry which is preliminary data.</text>
</comment>
<evidence type="ECO:0000313" key="2">
    <source>
        <dbReference type="Proteomes" id="UP000221538"/>
    </source>
</evidence>